<dbReference type="EMBL" id="JAFIDN010000004">
    <property type="protein sequence ID" value="MBP3192325.1"/>
    <property type="molecule type" value="Genomic_DNA"/>
</dbReference>
<name>A0A8J7RIC2_9BACT</name>
<keyword evidence="2" id="KW-1185">Reference proteome</keyword>
<accession>A0A8J7RIC2</accession>
<proteinExistence type="predicted"/>
<evidence type="ECO:0000313" key="1">
    <source>
        <dbReference type="EMBL" id="MBP3192325.1"/>
    </source>
</evidence>
<dbReference type="RefSeq" id="WP_210511228.1">
    <property type="nucleotide sequence ID" value="NZ_JAFIDN010000004.1"/>
</dbReference>
<evidence type="ECO:0000313" key="2">
    <source>
        <dbReference type="Proteomes" id="UP000673975"/>
    </source>
</evidence>
<sequence length="59" mass="7028">MTTKDKVKKEIDRLSEHDVQKVYLYLDTLKKQQKDNRNIRALHLKGKLDQVNLRSAAYE</sequence>
<comment type="caution">
    <text evidence="1">The sequence shown here is derived from an EMBL/GenBank/DDBJ whole genome shotgun (WGS) entry which is preliminary data.</text>
</comment>
<organism evidence="1 2">
    <name type="scientific">Natronogracilivirga saccharolytica</name>
    <dbReference type="NCBI Taxonomy" id="2812953"/>
    <lineage>
        <taxon>Bacteria</taxon>
        <taxon>Pseudomonadati</taxon>
        <taxon>Balneolota</taxon>
        <taxon>Balneolia</taxon>
        <taxon>Balneolales</taxon>
        <taxon>Cyclonatronaceae</taxon>
        <taxon>Natronogracilivirga</taxon>
    </lineage>
</organism>
<gene>
    <name evidence="1" type="ORF">NATSA_06595</name>
</gene>
<reference evidence="1" key="1">
    <citation type="submission" date="2021-02" db="EMBL/GenBank/DDBJ databases">
        <title>Natronogracilivirga saccharolytica gen. nov. sp. nov. a new anaerobic, haloalkiliphilic carbohydrate-fermenting bacterium from soda lake and proposing of Cyclonatronumiaceae fam. nov. in the phylum Balneolaeota.</title>
        <authorList>
            <person name="Zhilina T.N."/>
            <person name="Sorokin D.Y."/>
            <person name="Zavarzina D.G."/>
            <person name="Toshchakov S.V."/>
            <person name="Kublanov I.V."/>
        </authorList>
    </citation>
    <scope>NUCLEOTIDE SEQUENCE</scope>
    <source>
        <strain evidence="1">Z-1702</strain>
    </source>
</reference>
<dbReference type="AlphaFoldDB" id="A0A8J7RIC2"/>
<protein>
    <submittedName>
        <fullName evidence="1">Uncharacterized protein</fullName>
    </submittedName>
</protein>
<dbReference type="Proteomes" id="UP000673975">
    <property type="component" value="Unassembled WGS sequence"/>
</dbReference>